<evidence type="ECO:0000256" key="11">
    <source>
        <dbReference type="ARBA" id="ARBA00022932"/>
    </source>
</evidence>
<keyword evidence="8" id="KW-0694">RNA-binding</keyword>
<dbReference type="GO" id="GO:0004519">
    <property type="term" value="F:endonuclease activity"/>
    <property type="evidence" value="ECO:0007669"/>
    <property type="project" value="UniProtKB-KW"/>
</dbReference>
<accession>A0A8H7EWQ7</accession>
<keyword evidence="4" id="KW-0479">Metal-binding</keyword>
<feature type="domain" description="Integrase catalytic" evidence="17">
    <location>
        <begin position="12"/>
        <end position="178"/>
    </location>
</feature>
<comment type="caution">
    <text evidence="18">The sequence shown here is derived from an EMBL/GenBank/DDBJ whole genome shotgun (WGS) entry which is preliminary data.</text>
</comment>
<keyword evidence="10" id="KW-0695">RNA-directed DNA polymerase</keyword>
<dbReference type="EMBL" id="JABXXO010000014">
    <property type="protein sequence ID" value="KAF7761142.1"/>
    <property type="molecule type" value="Genomic_DNA"/>
</dbReference>
<evidence type="ECO:0000259" key="17">
    <source>
        <dbReference type="PROSITE" id="PS50994"/>
    </source>
</evidence>
<dbReference type="InterPro" id="IPR012337">
    <property type="entry name" value="RNaseH-like_sf"/>
</dbReference>
<dbReference type="PANTHER" id="PTHR42648">
    <property type="entry name" value="TRANSPOSASE, PUTATIVE-RELATED"/>
    <property type="match status" value="1"/>
</dbReference>
<dbReference type="GO" id="GO:0006310">
    <property type="term" value="P:DNA recombination"/>
    <property type="evidence" value="ECO:0007669"/>
    <property type="project" value="UniProtKB-KW"/>
</dbReference>
<evidence type="ECO:0000256" key="12">
    <source>
        <dbReference type="ARBA" id="ARBA00023172"/>
    </source>
</evidence>
<reference evidence="18 19" key="1">
    <citation type="journal article" name="Sci. Rep.">
        <title>Telomere-to-telomere assembled and centromere annotated genomes of the two main subspecies of the button mushroom Agaricus bisporus reveal especially polymorphic chromosome ends.</title>
        <authorList>
            <person name="Sonnenberg A.S.M."/>
            <person name="Sedaghat-Telgerd N."/>
            <person name="Lavrijssen B."/>
            <person name="Ohm R.A."/>
            <person name="Hendrickx P.M."/>
            <person name="Scholtmeijer K."/>
            <person name="Baars J.J.P."/>
            <person name="van Peer A."/>
        </authorList>
    </citation>
    <scope>NUCLEOTIDE SEQUENCE [LARGE SCALE GENOMIC DNA]</scope>
    <source>
        <strain evidence="18 19">H119_p4</strain>
    </source>
</reference>
<evidence type="ECO:0000256" key="1">
    <source>
        <dbReference type="ARBA" id="ARBA00022578"/>
    </source>
</evidence>
<dbReference type="GO" id="GO:0003723">
    <property type="term" value="F:RNA binding"/>
    <property type="evidence" value="ECO:0007669"/>
    <property type="project" value="UniProtKB-KW"/>
</dbReference>
<dbReference type="InterPro" id="IPR013103">
    <property type="entry name" value="RVT_2"/>
</dbReference>
<evidence type="ECO:0000256" key="15">
    <source>
        <dbReference type="ARBA" id="ARBA00049244"/>
    </source>
</evidence>
<keyword evidence="7" id="KW-0460">Magnesium</keyword>
<name>A0A8H7EWQ7_AGABI</name>
<dbReference type="PROSITE" id="PS50994">
    <property type="entry name" value="INTEGRASE"/>
    <property type="match status" value="1"/>
</dbReference>
<protein>
    <recommendedName>
        <fullName evidence="17">Integrase catalytic domain-containing protein</fullName>
    </recommendedName>
</protein>
<dbReference type="InterPro" id="IPR043502">
    <property type="entry name" value="DNA/RNA_pol_sf"/>
</dbReference>
<evidence type="ECO:0000256" key="5">
    <source>
        <dbReference type="ARBA" id="ARBA00022759"/>
    </source>
</evidence>
<evidence type="ECO:0000256" key="6">
    <source>
        <dbReference type="ARBA" id="ARBA00022801"/>
    </source>
</evidence>
<evidence type="ECO:0000256" key="16">
    <source>
        <dbReference type="SAM" id="MobiDB-lite"/>
    </source>
</evidence>
<keyword evidence="3" id="KW-0540">Nuclease</keyword>
<comment type="catalytic activity">
    <reaction evidence="15">
        <text>DNA(n) + a 2'-deoxyribonucleoside 5'-triphosphate = DNA(n+1) + diphosphate</text>
        <dbReference type="Rhea" id="RHEA:22508"/>
        <dbReference type="Rhea" id="RHEA-COMP:17339"/>
        <dbReference type="Rhea" id="RHEA-COMP:17340"/>
        <dbReference type="ChEBI" id="CHEBI:33019"/>
        <dbReference type="ChEBI" id="CHEBI:61560"/>
        <dbReference type="ChEBI" id="CHEBI:173112"/>
        <dbReference type="EC" id="2.7.7.7"/>
    </reaction>
</comment>
<dbReference type="GO" id="GO:0032196">
    <property type="term" value="P:transposition"/>
    <property type="evidence" value="ECO:0007669"/>
    <property type="project" value="UniProtKB-KW"/>
</dbReference>
<evidence type="ECO:0000256" key="2">
    <source>
        <dbReference type="ARBA" id="ARBA00022695"/>
    </source>
</evidence>
<dbReference type="SUPFAM" id="SSF56672">
    <property type="entry name" value="DNA/RNA polymerases"/>
    <property type="match status" value="1"/>
</dbReference>
<dbReference type="GO" id="GO:0046872">
    <property type="term" value="F:metal ion binding"/>
    <property type="evidence" value="ECO:0007669"/>
    <property type="project" value="UniProtKB-KW"/>
</dbReference>
<keyword evidence="11" id="KW-0808">Transferase</keyword>
<keyword evidence="1" id="KW-0815">Transposition</keyword>
<sequence length="862" mass="95835">MHSLPFPSSLNHNRSPLELVHSDLHGPLPVASHSGYKYWITFIDDTTRFRAVYLLKAKSEAFEAFKVYKSWAETQLGVKLRALQDDKGGEYMSKAFISFTELAGIERRHSTRIRPQQNGLAERANRTMGESITAMLSESRLPGSFWGECISSMVHVWNMLPTASLSGTTPFQAFYKRKPDVSHLRVWGCTSYVDVQRDKRNSLQPHYEKYFPGTSKAQLEAVPSFACLPESLPIPDDTLSHSGLPPLQDEGGDNHFPPACPKTPTPSASVPPEEKPVLPLPPLTLIPPLIPPVTPPQIHAPLPVTPPTAGAPLEPPHVPRRTGRVRKPPADSEYCEVEFAGAVSGADPRSYRLAMKSPDSDCWTEACNTEIFNLEANGTLELMELPPGKKVVNSGWVFKVKRLADGSIERYRARLVAKGYSQRPGFDFTEVFAPTFRPASLRLIVALAAREGYKMRSVDISSAFTYGELEEEIYMRQPEGYHIGSPNMVFRLRKSLYGLKQAARQWNKKLRGVLEGIGYTRLRSDSSIYIYSKGDIKVIVPVFIDDITLVSKSDTAMASAVSELSKHFKLRDLGSTTLLLGIQVKQDRSHHTISLSQEHYIKELLERFNMDDANPLSTPLAPGSELSDIVPSLEDQAEMRSVPYLNAVGALQYLATMTRPDIAYAVSYLGRFNSNPAPAHWLAVKHLFRYLIGTMHYKLVYRASDSEELFTTYSDASHGACKATGRATGGYVTLVSGAAVGWSSKRQPFVTLSSTEAEFVAAVEAGKEIKWTRNILTEFGFPLTLPSTLFVDNKSGISVAKNPEHHGRMKHLDLRFYWLREAVEEGLIDPLYVSTHEQVADILTKAVAKKVVEFAVPLLGLE</sequence>
<keyword evidence="9" id="KW-0229">DNA integration</keyword>
<comment type="catalytic activity">
    <reaction evidence="14">
        <text>DNA(n) + a 2'-deoxyribonucleoside 5'-triphosphate = DNA(n+1) + diphosphate</text>
        <dbReference type="Rhea" id="RHEA:22508"/>
        <dbReference type="Rhea" id="RHEA-COMP:17339"/>
        <dbReference type="Rhea" id="RHEA-COMP:17340"/>
        <dbReference type="ChEBI" id="CHEBI:33019"/>
        <dbReference type="ChEBI" id="CHEBI:61560"/>
        <dbReference type="ChEBI" id="CHEBI:173112"/>
        <dbReference type="EC" id="2.7.7.49"/>
    </reaction>
</comment>
<dbReference type="Gene3D" id="3.30.420.10">
    <property type="entry name" value="Ribonuclease H-like superfamily/Ribonuclease H"/>
    <property type="match status" value="1"/>
</dbReference>
<dbReference type="GO" id="GO:0003964">
    <property type="term" value="F:RNA-directed DNA polymerase activity"/>
    <property type="evidence" value="ECO:0007669"/>
    <property type="project" value="UniProtKB-KW"/>
</dbReference>
<evidence type="ECO:0000256" key="4">
    <source>
        <dbReference type="ARBA" id="ARBA00022723"/>
    </source>
</evidence>
<dbReference type="GO" id="GO:0015074">
    <property type="term" value="P:DNA integration"/>
    <property type="evidence" value="ECO:0007669"/>
    <property type="project" value="UniProtKB-KW"/>
</dbReference>
<feature type="region of interest" description="Disordered" evidence="16">
    <location>
        <begin position="310"/>
        <end position="329"/>
    </location>
</feature>
<dbReference type="GO" id="GO:0003887">
    <property type="term" value="F:DNA-directed DNA polymerase activity"/>
    <property type="evidence" value="ECO:0007669"/>
    <property type="project" value="UniProtKB-KW"/>
</dbReference>
<keyword evidence="5" id="KW-0255">Endonuclease</keyword>
<keyword evidence="2" id="KW-0548">Nucleotidyltransferase</keyword>
<evidence type="ECO:0000256" key="3">
    <source>
        <dbReference type="ARBA" id="ARBA00022722"/>
    </source>
</evidence>
<evidence type="ECO:0000313" key="18">
    <source>
        <dbReference type="EMBL" id="KAF7761142.1"/>
    </source>
</evidence>
<keyword evidence="11" id="KW-0239">DNA-directed DNA polymerase</keyword>
<feature type="compositionally biased region" description="Basic residues" evidence="16">
    <location>
        <begin position="318"/>
        <end position="327"/>
    </location>
</feature>
<dbReference type="Proteomes" id="UP000629468">
    <property type="component" value="Unassembled WGS sequence"/>
</dbReference>
<evidence type="ECO:0000256" key="13">
    <source>
        <dbReference type="ARBA" id="ARBA00023268"/>
    </source>
</evidence>
<evidence type="ECO:0000256" key="10">
    <source>
        <dbReference type="ARBA" id="ARBA00022918"/>
    </source>
</evidence>
<dbReference type="SUPFAM" id="SSF53098">
    <property type="entry name" value="Ribonuclease H-like"/>
    <property type="match status" value="1"/>
</dbReference>
<keyword evidence="6" id="KW-0378">Hydrolase</keyword>
<organism evidence="18 19">
    <name type="scientific">Agaricus bisporus var. burnettii</name>
    <dbReference type="NCBI Taxonomy" id="192524"/>
    <lineage>
        <taxon>Eukaryota</taxon>
        <taxon>Fungi</taxon>
        <taxon>Dikarya</taxon>
        <taxon>Basidiomycota</taxon>
        <taxon>Agaricomycotina</taxon>
        <taxon>Agaricomycetes</taxon>
        <taxon>Agaricomycetidae</taxon>
        <taxon>Agaricales</taxon>
        <taxon>Agaricineae</taxon>
        <taxon>Agaricaceae</taxon>
        <taxon>Agaricus</taxon>
    </lineage>
</organism>
<evidence type="ECO:0000256" key="8">
    <source>
        <dbReference type="ARBA" id="ARBA00022884"/>
    </source>
</evidence>
<dbReference type="Pfam" id="PF07727">
    <property type="entry name" value="RVT_2"/>
    <property type="match status" value="1"/>
</dbReference>
<evidence type="ECO:0000256" key="14">
    <source>
        <dbReference type="ARBA" id="ARBA00048173"/>
    </source>
</evidence>
<keyword evidence="13" id="KW-0511">Multifunctional enzyme</keyword>
<dbReference type="InterPro" id="IPR039537">
    <property type="entry name" value="Retrotran_Ty1/copia-like"/>
</dbReference>
<evidence type="ECO:0000256" key="9">
    <source>
        <dbReference type="ARBA" id="ARBA00022908"/>
    </source>
</evidence>
<dbReference type="InterPro" id="IPR001584">
    <property type="entry name" value="Integrase_cat-core"/>
</dbReference>
<dbReference type="CDD" id="cd09272">
    <property type="entry name" value="RNase_HI_RT_Ty1"/>
    <property type="match status" value="1"/>
</dbReference>
<evidence type="ECO:0000256" key="7">
    <source>
        <dbReference type="ARBA" id="ARBA00022842"/>
    </source>
</evidence>
<proteinExistence type="predicted"/>
<keyword evidence="12" id="KW-0233">DNA recombination</keyword>
<dbReference type="InterPro" id="IPR036397">
    <property type="entry name" value="RNaseH_sf"/>
</dbReference>
<gene>
    <name evidence="18" type="ORF">Agabi119p4_10551</name>
</gene>
<evidence type="ECO:0000313" key="19">
    <source>
        <dbReference type="Proteomes" id="UP000629468"/>
    </source>
</evidence>
<dbReference type="PANTHER" id="PTHR42648:SF11">
    <property type="entry name" value="TRANSPOSON TY4-P GAG-POL POLYPROTEIN"/>
    <property type="match status" value="1"/>
</dbReference>
<feature type="region of interest" description="Disordered" evidence="16">
    <location>
        <begin position="236"/>
        <end position="274"/>
    </location>
</feature>
<dbReference type="GO" id="GO:0005634">
    <property type="term" value="C:nucleus"/>
    <property type="evidence" value="ECO:0007669"/>
    <property type="project" value="UniProtKB-ARBA"/>
</dbReference>
<dbReference type="AlphaFoldDB" id="A0A8H7EWQ7"/>
<dbReference type="GO" id="GO:0016787">
    <property type="term" value="F:hydrolase activity"/>
    <property type="evidence" value="ECO:0007669"/>
    <property type="project" value="UniProtKB-KW"/>
</dbReference>